<organism evidence="4 5">
    <name type="scientific">Actibacterium lipolyticum</name>
    <dbReference type="NCBI Taxonomy" id="1524263"/>
    <lineage>
        <taxon>Bacteria</taxon>
        <taxon>Pseudomonadati</taxon>
        <taxon>Pseudomonadota</taxon>
        <taxon>Alphaproteobacteria</taxon>
        <taxon>Rhodobacterales</taxon>
        <taxon>Roseobacteraceae</taxon>
        <taxon>Actibacterium</taxon>
    </lineage>
</organism>
<dbReference type="Gene3D" id="2.30.110.10">
    <property type="entry name" value="Electron Transport, Fmn-binding Protein, Chain A"/>
    <property type="match status" value="1"/>
</dbReference>
<evidence type="ECO:0000259" key="3">
    <source>
        <dbReference type="SMART" id="SM00903"/>
    </source>
</evidence>
<dbReference type="AlphaFoldDB" id="A0A238KJ21"/>
<dbReference type="EC" id="1.5.1.42" evidence="4"/>
<dbReference type="SUPFAM" id="SSF50475">
    <property type="entry name" value="FMN-binding split barrel"/>
    <property type="match status" value="1"/>
</dbReference>
<dbReference type="InterPro" id="IPR002563">
    <property type="entry name" value="Flavin_Rdtase-like_dom"/>
</dbReference>
<dbReference type="GO" id="GO:0052874">
    <property type="term" value="F:FMN reductase (NADH) activity"/>
    <property type="evidence" value="ECO:0007669"/>
    <property type="project" value="UniProtKB-EC"/>
</dbReference>
<dbReference type="PANTHER" id="PTHR30466">
    <property type="entry name" value="FLAVIN REDUCTASE"/>
    <property type="match status" value="1"/>
</dbReference>
<keyword evidence="5" id="KW-1185">Reference proteome</keyword>
<proteinExistence type="inferred from homology"/>
<dbReference type="Proteomes" id="UP000202922">
    <property type="component" value="Unassembled WGS sequence"/>
</dbReference>
<evidence type="ECO:0000256" key="1">
    <source>
        <dbReference type="ARBA" id="ARBA00008898"/>
    </source>
</evidence>
<dbReference type="EMBL" id="FXYE01000002">
    <property type="protein sequence ID" value="SMX42869.1"/>
    <property type="molecule type" value="Genomic_DNA"/>
</dbReference>
<dbReference type="RefSeq" id="WP_093967300.1">
    <property type="nucleotide sequence ID" value="NZ_FXYE01000002.1"/>
</dbReference>
<reference evidence="5" key="1">
    <citation type="submission" date="2017-05" db="EMBL/GenBank/DDBJ databases">
        <authorList>
            <person name="Rodrigo-Torres L."/>
            <person name="Arahal R. D."/>
            <person name="Lucena T."/>
        </authorList>
    </citation>
    <scope>NUCLEOTIDE SEQUENCE [LARGE SCALE GENOMIC DNA]</scope>
    <source>
        <strain evidence="5">CECT 8621</strain>
    </source>
</reference>
<feature type="domain" description="Flavin reductase like" evidence="3">
    <location>
        <begin position="18"/>
        <end position="159"/>
    </location>
</feature>
<dbReference type="GO" id="GO:0010181">
    <property type="term" value="F:FMN binding"/>
    <property type="evidence" value="ECO:0007669"/>
    <property type="project" value="InterPro"/>
</dbReference>
<sequence length="164" mass="17687">MKTVTPGPGSERSYRDALGRFATGVTVVTTAGPDGPMAITANSFSSLSLDPPLVLWAPAKSSRRYQLFCDTPRFAIHVLADDQLPVALHFARTGHDFAPMDWEVGPDGLPLLRHFAARFDCTRHDVHDGGDHAIVVGRVNDVTIGDADPLVFANGEYGRFSLGL</sequence>
<name>A0A238KJ21_9RHOB</name>
<dbReference type="Pfam" id="PF01613">
    <property type="entry name" value="Flavin_Reduct"/>
    <property type="match status" value="1"/>
</dbReference>
<evidence type="ECO:0000313" key="4">
    <source>
        <dbReference type="EMBL" id="SMX42869.1"/>
    </source>
</evidence>
<dbReference type="InterPro" id="IPR050268">
    <property type="entry name" value="NADH-dep_flavin_reductase"/>
</dbReference>
<dbReference type="SMART" id="SM00903">
    <property type="entry name" value="Flavin_Reduct"/>
    <property type="match status" value="1"/>
</dbReference>
<dbReference type="GO" id="GO:0042602">
    <property type="term" value="F:riboflavin reductase (NADPH) activity"/>
    <property type="evidence" value="ECO:0007669"/>
    <property type="project" value="TreeGrafter"/>
</dbReference>
<protein>
    <submittedName>
        <fullName evidence="4">FMN reductase (NADH) NtaB</fullName>
        <ecNumber evidence="4">1.5.1.42</ecNumber>
    </submittedName>
</protein>
<gene>
    <name evidence="4" type="primary">ntaB</name>
    <name evidence="4" type="ORF">COL8621_02107</name>
</gene>
<dbReference type="OrthoDB" id="9792858at2"/>
<dbReference type="PANTHER" id="PTHR30466:SF11">
    <property type="entry name" value="FLAVIN-DEPENDENT MONOOXYGENASE, REDUCTASE SUBUNIT HSAB"/>
    <property type="match status" value="1"/>
</dbReference>
<evidence type="ECO:0000313" key="5">
    <source>
        <dbReference type="Proteomes" id="UP000202922"/>
    </source>
</evidence>
<keyword evidence="2 4" id="KW-0560">Oxidoreductase</keyword>
<dbReference type="InterPro" id="IPR012349">
    <property type="entry name" value="Split_barrel_FMN-bd"/>
</dbReference>
<evidence type="ECO:0000256" key="2">
    <source>
        <dbReference type="ARBA" id="ARBA00023002"/>
    </source>
</evidence>
<accession>A0A238KJ21</accession>
<comment type="similarity">
    <text evidence="1">Belongs to the non-flavoprotein flavin reductase family.</text>
</comment>